<feature type="domain" description="Beta-xylosidase C-terminal Concanavalin A-like" evidence="7">
    <location>
        <begin position="326"/>
        <end position="525"/>
    </location>
</feature>
<protein>
    <submittedName>
        <fullName evidence="8">Pyridine nucleotide-disulfide oxidoreductase</fullName>
        <ecNumber evidence="8">3.2.1.37</ecNumber>
    </submittedName>
</protein>
<gene>
    <name evidence="8" type="ORF">BMERY_1921</name>
</gene>
<evidence type="ECO:0000256" key="3">
    <source>
        <dbReference type="ARBA" id="ARBA00023295"/>
    </source>
</evidence>
<keyword evidence="9" id="KW-1185">Reference proteome</keyword>
<dbReference type="Gene3D" id="2.115.10.20">
    <property type="entry name" value="Glycosyl hydrolase domain, family 43"/>
    <property type="match status" value="1"/>
</dbReference>
<dbReference type="PANTHER" id="PTHR42812:SF12">
    <property type="entry name" value="BETA-XYLOSIDASE-RELATED"/>
    <property type="match status" value="1"/>
</dbReference>
<dbReference type="Proteomes" id="UP000029060">
    <property type="component" value="Unassembled WGS sequence"/>
</dbReference>
<proteinExistence type="inferred from homology"/>
<evidence type="ECO:0000313" key="9">
    <source>
        <dbReference type="Proteomes" id="UP000029060"/>
    </source>
</evidence>
<keyword evidence="2 6" id="KW-0378">Hydrolase</keyword>
<dbReference type="SUPFAM" id="SSF75005">
    <property type="entry name" value="Arabinanase/levansucrase/invertase"/>
    <property type="match status" value="1"/>
</dbReference>
<dbReference type="EC" id="3.2.1.37" evidence="8"/>
<dbReference type="InterPro" id="IPR051795">
    <property type="entry name" value="Glycosyl_Hydrlase_43"/>
</dbReference>
<reference evidence="8 9" key="1">
    <citation type="submission" date="2014-03" db="EMBL/GenBank/DDBJ databases">
        <title>Genomics of Bifidobacteria.</title>
        <authorList>
            <person name="Ventura M."/>
            <person name="Milani C."/>
            <person name="Lugli G.A."/>
        </authorList>
    </citation>
    <scope>NUCLEOTIDE SEQUENCE [LARGE SCALE GENOMIC DNA]</scope>
    <source>
        <strain evidence="8 9">LMG 11341</strain>
    </source>
</reference>
<dbReference type="Pfam" id="PF17851">
    <property type="entry name" value="GH43_C2"/>
    <property type="match status" value="1"/>
</dbReference>
<accession>A0A087BAC2</accession>
<dbReference type="InterPro" id="IPR023296">
    <property type="entry name" value="Glyco_hydro_beta-prop_sf"/>
</dbReference>
<dbReference type="GO" id="GO:0009044">
    <property type="term" value="F:xylan 1,4-beta-xylosidase activity"/>
    <property type="evidence" value="ECO:0007669"/>
    <property type="project" value="UniProtKB-EC"/>
</dbReference>
<keyword evidence="3 6" id="KW-0326">Glycosidase</keyword>
<dbReference type="RefSeq" id="WP_033523378.1">
    <property type="nucleotide sequence ID" value="NZ_CADAXU010000007.1"/>
</dbReference>
<comment type="caution">
    <text evidence="8">The sequence shown here is derived from an EMBL/GenBank/DDBJ whole genome shotgun (WGS) entry which is preliminary data.</text>
</comment>
<dbReference type="GO" id="GO:0005975">
    <property type="term" value="P:carbohydrate metabolic process"/>
    <property type="evidence" value="ECO:0007669"/>
    <property type="project" value="InterPro"/>
</dbReference>
<comment type="similarity">
    <text evidence="1 6">Belongs to the glycosyl hydrolase 43 family.</text>
</comment>
<feature type="site" description="Important for catalytic activity, responsible for pKa modulation of the active site Glu and correct orientation of both the proton donor and substrate" evidence="5">
    <location>
        <position position="133"/>
    </location>
</feature>
<organism evidence="8 9">
    <name type="scientific">Bifidobacterium merycicum</name>
    <dbReference type="NCBI Taxonomy" id="78345"/>
    <lineage>
        <taxon>Bacteria</taxon>
        <taxon>Bacillati</taxon>
        <taxon>Actinomycetota</taxon>
        <taxon>Actinomycetes</taxon>
        <taxon>Bifidobacteriales</taxon>
        <taxon>Bifidobacteriaceae</taxon>
        <taxon>Bifidobacterium</taxon>
    </lineage>
</organism>
<dbReference type="SUPFAM" id="SSF49899">
    <property type="entry name" value="Concanavalin A-like lectins/glucanases"/>
    <property type="match status" value="1"/>
</dbReference>
<evidence type="ECO:0000313" key="8">
    <source>
        <dbReference type="EMBL" id="KFI67972.1"/>
    </source>
</evidence>
<evidence type="ECO:0000256" key="1">
    <source>
        <dbReference type="ARBA" id="ARBA00009865"/>
    </source>
</evidence>
<dbReference type="AlphaFoldDB" id="A0A087BAC2"/>
<name>A0A087BAC2_9BIFI</name>
<evidence type="ECO:0000256" key="4">
    <source>
        <dbReference type="PIRSR" id="PIRSR606710-1"/>
    </source>
</evidence>
<evidence type="ECO:0000259" key="7">
    <source>
        <dbReference type="Pfam" id="PF17851"/>
    </source>
</evidence>
<dbReference type="CDD" id="cd09001">
    <property type="entry name" value="GH43_FsAxh1-like"/>
    <property type="match status" value="1"/>
</dbReference>
<dbReference type="Pfam" id="PF04616">
    <property type="entry name" value="Glyco_hydro_43"/>
    <property type="match status" value="1"/>
</dbReference>
<dbReference type="InterPro" id="IPR041542">
    <property type="entry name" value="GH43_C2"/>
</dbReference>
<dbReference type="PANTHER" id="PTHR42812">
    <property type="entry name" value="BETA-XYLOSIDASE"/>
    <property type="match status" value="1"/>
</dbReference>
<dbReference type="OrthoDB" id="9801455at2"/>
<dbReference type="Gene3D" id="2.60.120.200">
    <property type="match status" value="1"/>
</dbReference>
<sequence>MMITSTNPMVYTNPVVYTDFPDPDIIRVGDVYYMATTTMHFTPGCDILRSYDLVHWEFIAHALNIVADTPEERLECEGANAYGRGMWAPSLRYHRGTWYVLFAANDTHTSYLLTADDPCGPWRKRELDGFYHDSGLFFDDDDRAYVVYGQSTLRITELNPELSGPMPGGLDRVIAQDDPQADLGYEGSHLYKHDGRYYVFTCHFPKGKGKTEACLIAESLDGAFEAREIIDDDLSFHGYGVAQGGMVDTPDGDWYAFMMQDRGGVGRVPTLMPMRFGEDGFPVIGENGKVPQSVSVPAASCAEPVAPINGSEFIARHNAEGGVDANCLQPYWQFNHITHNEYWSLTERPGAFRLHSGRISSNLNHAWNTLTQRTMGPVTVAEVTVDASTLHDGDFAGLAAFQGCYSYIALTRRNGRTMLTVQYKPVNDDSIFSDDDWDSPAVTDAEIMANADCMRLRAVYDFTDCKDEVTFFYRDADTPESEWRPLGTAHRMVFKMDHFTGCRIGLFLYSTKETGGIADFYDFAYSTPNTKEGGR</sequence>
<dbReference type="InterPro" id="IPR013320">
    <property type="entry name" value="ConA-like_dom_sf"/>
</dbReference>
<evidence type="ECO:0000256" key="2">
    <source>
        <dbReference type="ARBA" id="ARBA00022801"/>
    </source>
</evidence>
<dbReference type="InterPro" id="IPR006710">
    <property type="entry name" value="Glyco_hydro_43"/>
</dbReference>
<evidence type="ECO:0000256" key="6">
    <source>
        <dbReference type="RuleBase" id="RU361187"/>
    </source>
</evidence>
<feature type="active site" description="Proton acceptor" evidence="4">
    <location>
        <position position="22"/>
    </location>
</feature>
<evidence type="ECO:0000256" key="5">
    <source>
        <dbReference type="PIRSR" id="PIRSR606710-2"/>
    </source>
</evidence>
<dbReference type="STRING" id="78345.BMERY_1921"/>
<dbReference type="EMBL" id="JGZC01000015">
    <property type="protein sequence ID" value="KFI67972.1"/>
    <property type="molecule type" value="Genomic_DNA"/>
</dbReference>
<feature type="active site" description="Proton donor" evidence="4">
    <location>
        <position position="186"/>
    </location>
</feature>
<dbReference type="eggNOG" id="COG3507">
    <property type="taxonomic scope" value="Bacteria"/>
</dbReference>